<comment type="caution">
    <text evidence="1">The sequence shown here is derived from an EMBL/GenBank/DDBJ whole genome shotgun (WGS) entry which is preliminary data.</text>
</comment>
<gene>
    <name evidence="1" type="ORF">OPT61_g3682</name>
</gene>
<evidence type="ECO:0000313" key="2">
    <source>
        <dbReference type="Proteomes" id="UP001153331"/>
    </source>
</evidence>
<sequence>MPPPAPIPTPTPPSALQDHLTTLGTLILTLLTALFDMALVFLAFILFFAALALLAMSATTLYNHIYRPERILARDITSLAQTAFAHHPRAGLVVVKIKQIPVHCLAEGDARLLWMWEAGVFGSAAGAVGCASGNDTGAGTGIGTRAGAGVGGGVGGEELLCKVHRWSRGAALEGLKEEVERKAAAVKGVLGKEEREWRVVACAV</sequence>
<accession>A0ACC2IGX2</accession>
<evidence type="ECO:0000313" key="1">
    <source>
        <dbReference type="EMBL" id="KAJ8114436.1"/>
    </source>
</evidence>
<dbReference type="Proteomes" id="UP001153331">
    <property type="component" value="Unassembled WGS sequence"/>
</dbReference>
<dbReference type="EMBL" id="JAPHNI010000194">
    <property type="protein sequence ID" value="KAJ8114436.1"/>
    <property type="molecule type" value="Genomic_DNA"/>
</dbReference>
<name>A0ACC2IGX2_9PLEO</name>
<protein>
    <submittedName>
        <fullName evidence="1">Uncharacterized protein</fullName>
    </submittedName>
</protein>
<reference evidence="1" key="1">
    <citation type="submission" date="2022-11" db="EMBL/GenBank/DDBJ databases">
        <title>Genome Sequence of Boeremia exigua.</title>
        <authorList>
            <person name="Buettner E."/>
        </authorList>
    </citation>
    <scope>NUCLEOTIDE SEQUENCE</scope>
    <source>
        <strain evidence="1">CU02</strain>
    </source>
</reference>
<organism evidence="1 2">
    <name type="scientific">Boeremia exigua</name>
    <dbReference type="NCBI Taxonomy" id="749465"/>
    <lineage>
        <taxon>Eukaryota</taxon>
        <taxon>Fungi</taxon>
        <taxon>Dikarya</taxon>
        <taxon>Ascomycota</taxon>
        <taxon>Pezizomycotina</taxon>
        <taxon>Dothideomycetes</taxon>
        <taxon>Pleosporomycetidae</taxon>
        <taxon>Pleosporales</taxon>
        <taxon>Pleosporineae</taxon>
        <taxon>Didymellaceae</taxon>
        <taxon>Boeremia</taxon>
    </lineage>
</organism>
<proteinExistence type="predicted"/>
<keyword evidence="2" id="KW-1185">Reference proteome</keyword>